<proteinExistence type="predicted"/>
<dbReference type="GO" id="GO:0016853">
    <property type="term" value="F:isomerase activity"/>
    <property type="evidence" value="ECO:0007669"/>
    <property type="project" value="UniProtKB-KW"/>
</dbReference>
<dbReference type="OrthoDB" id="2555274at2"/>
<evidence type="ECO:0000313" key="2">
    <source>
        <dbReference type="Proteomes" id="UP000245461"/>
    </source>
</evidence>
<dbReference type="EMBL" id="QGLE01000004">
    <property type="protein sequence ID" value="PWR24159.1"/>
    <property type="molecule type" value="Genomic_DNA"/>
</dbReference>
<dbReference type="AlphaFoldDB" id="A0A317EB35"/>
<dbReference type="InterPro" id="IPR036237">
    <property type="entry name" value="Xyl_isomerase-like_sf"/>
</dbReference>
<keyword evidence="1" id="KW-0413">Isomerase</keyword>
<organism evidence="1 2">
    <name type="scientific">Zavarzinia aquatilis</name>
    <dbReference type="NCBI Taxonomy" id="2211142"/>
    <lineage>
        <taxon>Bacteria</taxon>
        <taxon>Pseudomonadati</taxon>
        <taxon>Pseudomonadota</taxon>
        <taxon>Alphaproteobacteria</taxon>
        <taxon>Rhodospirillales</taxon>
        <taxon>Zavarziniaceae</taxon>
        <taxon>Zavarzinia</taxon>
    </lineage>
</organism>
<protein>
    <submittedName>
        <fullName evidence="1">Xylose isomerase</fullName>
    </submittedName>
</protein>
<gene>
    <name evidence="1" type="ORF">DKG74_08530</name>
</gene>
<sequence length="277" mass="30923">MPELAVYQALWATELRLPGVPETPVGERFDAVKAAGYEGMAIDLGALTLEQAKETVPHFARTGLGGLLTAFPKSIEDLRPALHLAKDIGAPFVVVVGQVMPVSVDGMIPVIRDWLRLAAEEGVPLQFETHRNCITNDMFATLQLLDAIPEMRLAADLSHYVVGREMTFPLYGEYHGQITRLLARSDSFQGRIASRCQVQLPVQFPQTKPWLDLFLGWWKEGFRLWKQRAGADERLIFLCELGPRDYAITGADGLELSDRAEDALILRDHARRLFAEA</sequence>
<reference evidence="1 2" key="1">
    <citation type="submission" date="2018-05" db="EMBL/GenBank/DDBJ databases">
        <title>Zavarzinia sp. HR-AS.</title>
        <authorList>
            <person name="Lee Y."/>
            <person name="Jeon C.O."/>
        </authorList>
    </citation>
    <scope>NUCLEOTIDE SEQUENCE [LARGE SCALE GENOMIC DNA]</scope>
    <source>
        <strain evidence="1 2">HR-AS</strain>
    </source>
</reference>
<keyword evidence="2" id="KW-1185">Reference proteome</keyword>
<comment type="caution">
    <text evidence="1">The sequence shown here is derived from an EMBL/GenBank/DDBJ whole genome shotgun (WGS) entry which is preliminary data.</text>
</comment>
<dbReference type="Proteomes" id="UP000245461">
    <property type="component" value="Unassembled WGS sequence"/>
</dbReference>
<name>A0A317EB35_9PROT</name>
<accession>A0A317EB35</accession>
<dbReference type="Gene3D" id="3.20.20.150">
    <property type="entry name" value="Divalent-metal-dependent TIM barrel enzymes"/>
    <property type="match status" value="1"/>
</dbReference>
<dbReference type="SUPFAM" id="SSF51658">
    <property type="entry name" value="Xylose isomerase-like"/>
    <property type="match status" value="1"/>
</dbReference>
<evidence type="ECO:0000313" key="1">
    <source>
        <dbReference type="EMBL" id="PWR24159.1"/>
    </source>
</evidence>
<dbReference type="RefSeq" id="WP_109904710.1">
    <property type="nucleotide sequence ID" value="NZ_QGLE01000004.1"/>
</dbReference>